<comment type="caution">
    <text evidence="3">The sequence shown here is derived from an EMBL/GenBank/DDBJ whole genome shotgun (WGS) entry which is preliminary data.</text>
</comment>
<feature type="transmembrane region" description="Helical" evidence="1">
    <location>
        <begin position="6"/>
        <end position="29"/>
    </location>
</feature>
<evidence type="ECO:0000259" key="2">
    <source>
        <dbReference type="Pfam" id="PF05569"/>
    </source>
</evidence>
<dbReference type="AlphaFoldDB" id="A0A9D1JH07"/>
<dbReference type="Pfam" id="PF05569">
    <property type="entry name" value="Peptidase_M56"/>
    <property type="match status" value="1"/>
</dbReference>
<reference evidence="3" key="2">
    <citation type="journal article" date="2021" name="PeerJ">
        <title>Extensive microbial diversity within the chicken gut microbiome revealed by metagenomics and culture.</title>
        <authorList>
            <person name="Gilroy R."/>
            <person name="Ravi A."/>
            <person name="Getino M."/>
            <person name="Pursley I."/>
            <person name="Horton D.L."/>
            <person name="Alikhan N.F."/>
            <person name="Baker D."/>
            <person name="Gharbi K."/>
            <person name="Hall N."/>
            <person name="Watson M."/>
            <person name="Adriaenssens E.M."/>
            <person name="Foster-Nyarko E."/>
            <person name="Jarju S."/>
            <person name="Secka A."/>
            <person name="Antonio M."/>
            <person name="Oren A."/>
            <person name="Chaudhuri R.R."/>
            <person name="La Ragione R."/>
            <person name="Hildebrand F."/>
            <person name="Pallen M.J."/>
        </authorList>
    </citation>
    <scope>NUCLEOTIDE SEQUENCE</scope>
    <source>
        <strain evidence="3">ChiSxjej1B13-7041</strain>
    </source>
</reference>
<accession>A0A9D1JH07</accession>
<gene>
    <name evidence="3" type="ORF">IAB98_10285</name>
</gene>
<feature type="transmembrane region" description="Helical" evidence="1">
    <location>
        <begin position="110"/>
        <end position="128"/>
    </location>
</feature>
<protein>
    <submittedName>
        <fullName evidence="3">M56 family metallopeptidase</fullName>
    </submittedName>
</protein>
<feature type="transmembrane region" description="Helical" evidence="1">
    <location>
        <begin position="41"/>
        <end position="60"/>
    </location>
</feature>
<proteinExistence type="predicted"/>
<dbReference type="CDD" id="cd07341">
    <property type="entry name" value="M56_BlaR1_MecR1_like"/>
    <property type="match status" value="1"/>
</dbReference>
<keyword evidence="1" id="KW-1133">Transmembrane helix</keyword>
<evidence type="ECO:0000256" key="1">
    <source>
        <dbReference type="SAM" id="Phobius"/>
    </source>
</evidence>
<keyword evidence="1" id="KW-0812">Transmembrane</keyword>
<name>A0A9D1JH07_9FIRM</name>
<dbReference type="InterPro" id="IPR052173">
    <property type="entry name" value="Beta-lactam_resp_regulator"/>
</dbReference>
<sequence>MILLLLRLMFFMSLTGSAFFLSFTGISAATRKRPLTCQARYRLLKANLAFFLLPFPLLTLDLKQLIRLAFPDFGVTPSIPGQRIYMDLSNTIFISGTGPEKVLQYPRISLPGWGICLLLGGVCLFLILKNLWQYWQLRNYLSQRKVRQIGEEEPEALEVRALCRELPLKRPVRIWKISGNFSPCVRGMFCIHIYLPERFSNPSRLILKHELIHAKRWDSLAKLLLLFTLLLNWYNPLVYLFYRSFLNLCELSCDELTLKGTSLEQRRAYGNLLLDFSQQRIIPNPVTVNALFHKQSLLKERIMMIKNPNGRHLKKPAAALAMALLLVMSSLPVLAYELPTVDVTENPATDKFNPDGIVTEYYFVEGGEPTPVEPLPAEYFFTDESGTVYPLEETEEVYAACKHSYISGTTSQHTRDGNGGCTVETYQAKRCTKCGHVEKGKRISSFYYDECPHK</sequence>
<organism evidence="3 4">
    <name type="scientific">Candidatus Egerieimonas intestinavium</name>
    <dbReference type="NCBI Taxonomy" id="2840777"/>
    <lineage>
        <taxon>Bacteria</taxon>
        <taxon>Bacillati</taxon>
        <taxon>Bacillota</taxon>
        <taxon>Clostridia</taxon>
        <taxon>Lachnospirales</taxon>
        <taxon>Lachnospiraceae</taxon>
        <taxon>Lachnospiraceae incertae sedis</taxon>
        <taxon>Candidatus Egerieimonas</taxon>
    </lineage>
</organism>
<dbReference type="EMBL" id="DVHU01000091">
    <property type="protein sequence ID" value="HIR93792.1"/>
    <property type="molecule type" value="Genomic_DNA"/>
</dbReference>
<dbReference type="PANTHER" id="PTHR34978:SF3">
    <property type="entry name" value="SLR0241 PROTEIN"/>
    <property type="match status" value="1"/>
</dbReference>
<reference evidence="3" key="1">
    <citation type="submission" date="2020-10" db="EMBL/GenBank/DDBJ databases">
        <authorList>
            <person name="Gilroy R."/>
        </authorList>
    </citation>
    <scope>NUCLEOTIDE SEQUENCE</scope>
    <source>
        <strain evidence="3">ChiSxjej1B13-7041</strain>
    </source>
</reference>
<dbReference type="InterPro" id="IPR008756">
    <property type="entry name" value="Peptidase_M56"/>
</dbReference>
<evidence type="ECO:0000313" key="3">
    <source>
        <dbReference type="EMBL" id="HIR93792.1"/>
    </source>
</evidence>
<feature type="transmembrane region" description="Helical" evidence="1">
    <location>
        <begin position="223"/>
        <end position="242"/>
    </location>
</feature>
<evidence type="ECO:0000313" key="4">
    <source>
        <dbReference type="Proteomes" id="UP000886841"/>
    </source>
</evidence>
<dbReference type="PANTHER" id="PTHR34978">
    <property type="entry name" value="POSSIBLE SENSOR-TRANSDUCER PROTEIN BLAR"/>
    <property type="match status" value="1"/>
</dbReference>
<feature type="domain" description="Peptidase M56" evidence="2">
    <location>
        <begin position="134"/>
        <end position="305"/>
    </location>
</feature>
<dbReference type="Proteomes" id="UP000886841">
    <property type="component" value="Unassembled WGS sequence"/>
</dbReference>
<keyword evidence="1" id="KW-0472">Membrane</keyword>